<organism evidence="1 2">
    <name type="scientific">Bradyrhizobium frederickii</name>
    <dbReference type="NCBI Taxonomy" id="2560054"/>
    <lineage>
        <taxon>Bacteria</taxon>
        <taxon>Pseudomonadati</taxon>
        <taxon>Pseudomonadota</taxon>
        <taxon>Alphaproteobacteria</taxon>
        <taxon>Hyphomicrobiales</taxon>
        <taxon>Nitrobacteraceae</taxon>
        <taxon>Bradyrhizobium</taxon>
    </lineage>
</organism>
<gene>
    <name evidence="1" type="ORF">E4K64_17215</name>
</gene>
<dbReference type="Proteomes" id="UP000297700">
    <property type="component" value="Unassembled WGS sequence"/>
</dbReference>
<protein>
    <recommendedName>
        <fullName evidence="3">3-keto-disaccharide hydrolase domain-containing protein</fullName>
    </recommendedName>
</protein>
<name>A0A4Y9P6S2_9BRAD</name>
<evidence type="ECO:0000313" key="2">
    <source>
        <dbReference type="Proteomes" id="UP000297700"/>
    </source>
</evidence>
<dbReference type="Gene3D" id="2.60.120.560">
    <property type="entry name" value="Exo-inulinase, domain 1"/>
    <property type="match status" value="1"/>
</dbReference>
<comment type="caution">
    <text evidence="1">The sequence shown here is derived from an EMBL/GenBank/DDBJ whole genome shotgun (WGS) entry which is preliminary data.</text>
</comment>
<dbReference type="EMBL" id="SPQS01000009">
    <property type="protein sequence ID" value="TFV74796.1"/>
    <property type="molecule type" value="Genomic_DNA"/>
</dbReference>
<sequence>MGASAMAQTLNFDDAPAGTSPEGWILTMTGRGEANWTIEPDHTAPSKPNVLKQSGRATFPVALKMDTDIRDGFVEVKFKAVAGSEDRAAGLIWRAKDAANYYVVRANALEDNVVLYKTIKGVRTSLDIVGSKGGYGMKAPVASGQWHVLRCDFAGTRFRVTYDGRQLFDVEDATISHSGMIGLWTKADSVTLFDDLTYGEVK</sequence>
<dbReference type="AlphaFoldDB" id="A0A4Y9P6S2"/>
<evidence type="ECO:0008006" key="3">
    <source>
        <dbReference type="Google" id="ProtNLM"/>
    </source>
</evidence>
<evidence type="ECO:0000313" key="1">
    <source>
        <dbReference type="EMBL" id="TFV74796.1"/>
    </source>
</evidence>
<proteinExistence type="predicted"/>
<accession>A0A4Y9P6S2</accession>
<reference evidence="1 2" key="1">
    <citation type="submission" date="2019-03" db="EMBL/GenBank/DDBJ databases">
        <title>Bradyrhizobium strains diversity.</title>
        <authorList>
            <person name="Urquiaga M.C.O."/>
            <person name="Hungria M."/>
            <person name="Delamuta J.R.M."/>
            <person name="Klepa M.S."/>
        </authorList>
    </citation>
    <scope>NUCLEOTIDE SEQUENCE [LARGE SCALE GENOMIC DNA]</scope>
    <source>
        <strain evidence="1 2">CNPSo 3426</strain>
    </source>
</reference>